<reference evidence="3" key="1">
    <citation type="submission" date="2016-01" db="EMBL/GenBank/DDBJ databases">
        <authorList>
            <person name="Mitreva M."/>
            <person name="Pepin K.H."/>
            <person name="Mihindukulasuriya K.A."/>
            <person name="Fulton R."/>
            <person name="Fronick C."/>
            <person name="O'Laughlin M."/>
            <person name="Miner T."/>
            <person name="Herter B."/>
            <person name="Rosa B.A."/>
            <person name="Cordes M."/>
            <person name="Tomlinson C."/>
            <person name="Wollam A."/>
            <person name="Palsikar V.B."/>
            <person name="Mardis E.R."/>
            <person name="Wilson R.K."/>
        </authorList>
    </citation>
    <scope>NUCLEOTIDE SEQUENCE [LARGE SCALE GENOMIC DNA]</scope>
    <source>
        <strain evidence="3">MJR8151</strain>
    </source>
</reference>
<sequence length="140" mass="16347">MKMQKYLDKSIYYALFAMASGVFYREFTKVMKFEGRTYLSKVHPHVFVLGMLFYLIIYLLSFNLDFEKNPKIDKDLIYYNFGLILSIIMMMTRGIIQILYVNLTNFQNATISGLAGLGHTILALSIILSLFELRKMKKID</sequence>
<organism evidence="2 3">
    <name type="scientific">Anaerococcus tetradius</name>
    <dbReference type="NCBI Taxonomy" id="33036"/>
    <lineage>
        <taxon>Bacteria</taxon>
        <taxon>Bacillati</taxon>
        <taxon>Bacillota</taxon>
        <taxon>Tissierellia</taxon>
        <taxon>Tissierellales</taxon>
        <taxon>Peptoniphilaceae</taxon>
        <taxon>Anaerococcus</taxon>
    </lineage>
</organism>
<name>A0A133KDM9_9FIRM</name>
<feature type="transmembrane region" description="Helical" evidence="1">
    <location>
        <begin position="44"/>
        <end position="64"/>
    </location>
</feature>
<proteinExistence type="predicted"/>
<accession>A0A133KDM9</accession>
<dbReference type="STRING" id="33036.HMPREF3200_01134"/>
<gene>
    <name evidence="2" type="ORF">HMPREF3200_01134</name>
</gene>
<feature type="transmembrane region" description="Helical" evidence="1">
    <location>
        <begin position="7"/>
        <end position="24"/>
    </location>
</feature>
<evidence type="ECO:0000313" key="3">
    <source>
        <dbReference type="Proteomes" id="UP000070383"/>
    </source>
</evidence>
<evidence type="ECO:0000313" key="2">
    <source>
        <dbReference type="EMBL" id="KWZ77663.1"/>
    </source>
</evidence>
<feature type="transmembrane region" description="Helical" evidence="1">
    <location>
        <begin position="76"/>
        <end position="99"/>
    </location>
</feature>
<dbReference type="Pfam" id="PF11070">
    <property type="entry name" value="DUF2871"/>
    <property type="match status" value="1"/>
</dbReference>
<dbReference type="InterPro" id="IPR021299">
    <property type="entry name" value="DUF2871"/>
</dbReference>
<comment type="caution">
    <text evidence="2">The sequence shown here is derived from an EMBL/GenBank/DDBJ whole genome shotgun (WGS) entry which is preliminary data.</text>
</comment>
<dbReference type="PATRIC" id="fig|33036.3.peg.1123"/>
<evidence type="ECO:0008006" key="4">
    <source>
        <dbReference type="Google" id="ProtNLM"/>
    </source>
</evidence>
<dbReference type="AlphaFoldDB" id="A0A133KDM9"/>
<dbReference type="EMBL" id="LRPM01000046">
    <property type="protein sequence ID" value="KWZ77663.1"/>
    <property type="molecule type" value="Genomic_DNA"/>
</dbReference>
<dbReference type="Proteomes" id="UP000070383">
    <property type="component" value="Unassembled WGS sequence"/>
</dbReference>
<protein>
    <recommendedName>
        <fullName evidence="4">DUF2871 domain-containing protein</fullName>
    </recommendedName>
</protein>
<keyword evidence="1" id="KW-0472">Membrane</keyword>
<keyword evidence="1" id="KW-0812">Transmembrane</keyword>
<keyword evidence="3" id="KW-1185">Reference proteome</keyword>
<evidence type="ECO:0000256" key="1">
    <source>
        <dbReference type="SAM" id="Phobius"/>
    </source>
</evidence>
<feature type="transmembrane region" description="Helical" evidence="1">
    <location>
        <begin position="111"/>
        <end position="131"/>
    </location>
</feature>
<keyword evidence="1" id="KW-1133">Transmembrane helix</keyword>